<name>A0A0C9QA73_LACPA</name>
<dbReference type="PANTHER" id="PTHR11934">
    <property type="entry name" value="RIBOSE-5-PHOSPHATE ISOMERASE"/>
    <property type="match status" value="1"/>
</dbReference>
<comment type="caution">
    <text evidence="4">The sequence shown here is derived from an EMBL/GenBank/DDBJ whole genome shotgun (WGS) entry which is preliminary data.</text>
</comment>
<dbReference type="InterPro" id="IPR037171">
    <property type="entry name" value="NagB/RpiA_transferase-like"/>
</dbReference>
<dbReference type="GO" id="GO:0004751">
    <property type="term" value="F:ribose-5-phosphate isomerase activity"/>
    <property type="evidence" value="ECO:0007669"/>
    <property type="project" value="UniProtKB-EC"/>
</dbReference>
<dbReference type="PANTHER" id="PTHR11934:SF0">
    <property type="entry name" value="RIBOSE-5-PHOSPHATE ISOMERASE"/>
    <property type="match status" value="1"/>
</dbReference>
<evidence type="ECO:0000256" key="1">
    <source>
        <dbReference type="ARBA" id="ARBA00011959"/>
    </source>
</evidence>
<dbReference type="GO" id="GO:0009052">
    <property type="term" value="P:pentose-phosphate shunt, non-oxidative branch"/>
    <property type="evidence" value="ECO:0007669"/>
    <property type="project" value="InterPro"/>
</dbReference>
<dbReference type="GO" id="GO:0006014">
    <property type="term" value="P:D-ribose metabolic process"/>
    <property type="evidence" value="ECO:0007669"/>
    <property type="project" value="TreeGrafter"/>
</dbReference>
<reference evidence="5" key="1">
    <citation type="submission" date="2014-05" db="EMBL/GenBank/DDBJ databases">
        <title>Whole genome sequencing of Lactobacillus casei NRIC0644.</title>
        <authorList>
            <person name="Atarashi H."/>
            <person name="Yoshida Y."/>
            <person name="Fujimura S."/>
            <person name="Tanaka N."/>
            <person name="Shiwa Y."/>
            <person name="Yoshikawa H."/>
            <person name="Okada S."/>
            <person name="Nakagawa J."/>
        </authorList>
    </citation>
    <scope>NUCLEOTIDE SEQUENCE [LARGE SCALE GENOMIC DNA]</scope>
    <source>
        <strain evidence="5">NRIC0644</strain>
    </source>
</reference>
<protein>
    <recommendedName>
        <fullName evidence="1">ribose-5-phosphate isomerase</fullName>
        <ecNumber evidence="1">5.3.1.6</ecNumber>
    </recommendedName>
    <alternativeName>
        <fullName evidence="3">Phosphoriboisomerase</fullName>
    </alternativeName>
</protein>
<evidence type="ECO:0000313" key="5">
    <source>
        <dbReference type="Proteomes" id="UP000032552"/>
    </source>
</evidence>
<organism evidence="4 5">
    <name type="scientific">Lacticaseibacillus paracasei NRIC 0644</name>
    <dbReference type="NCBI Taxonomy" id="1435038"/>
    <lineage>
        <taxon>Bacteria</taxon>
        <taxon>Bacillati</taxon>
        <taxon>Bacillota</taxon>
        <taxon>Bacilli</taxon>
        <taxon>Lactobacillales</taxon>
        <taxon>Lactobacillaceae</taxon>
        <taxon>Lacticaseibacillus</taxon>
    </lineage>
</organism>
<dbReference type="RefSeq" id="WP_045624681.1">
    <property type="nucleotide sequence ID" value="NZ_BAYM01000009.1"/>
</dbReference>
<dbReference type="Gene3D" id="3.30.70.260">
    <property type="match status" value="1"/>
</dbReference>
<dbReference type="EC" id="5.3.1.6" evidence="1"/>
<dbReference type="Proteomes" id="UP000032552">
    <property type="component" value="Unassembled WGS sequence"/>
</dbReference>
<dbReference type="SUPFAM" id="SSF75445">
    <property type="entry name" value="D-ribose-5-phosphate isomerase (RpiA), lid domain"/>
    <property type="match status" value="1"/>
</dbReference>
<dbReference type="AlphaFoldDB" id="A0A0C9QA73"/>
<proteinExistence type="predicted"/>
<gene>
    <name evidence="4" type="ORF">LC0644_0172</name>
</gene>
<evidence type="ECO:0000313" key="4">
    <source>
        <dbReference type="EMBL" id="GAN35583.1"/>
    </source>
</evidence>
<dbReference type="SUPFAM" id="SSF100950">
    <property type="entry name" value="NagB/RpiA/CoA transferase-like"/>
    <property type="match status" value="1"/>
</dbReference>
<dbReference type="EMBL" id="BAYM01000009">
    <property type="protein sequence ID" value="GAN35583.1"/>
    <property type="molecule type" value="Genomic_DNA"/>
</dbReference>
<sequence length="223" mass="23758">MTEQIAAALALLQPHQVVSLGGGRHMQALADGIVARALPGIQICSPSEVTLAYCQTLGLPTTTQIASDIAFDGCDSADKDLNLLKSNGGIHFYEKLHAQASHAYVILTAQKNVNAQLNAAVPLTLEVVSAASEQVRASAKLLGLQAKRRMATTYMGYTRTRDGNELIDCTMAEWTDIAKVDHLLASLPGVVATSYFAHLATLLLIETPDGQVHEIKQSVNQPG</sequence>
<dbReference type="Gene3D" id="3.40.50.1360">
    <property type="match status" value="1"/>
</dbReference>
<dbReference type="Pfam" id="PF06026">
    <property type="entry name" value="Rib_5-P_isom_A"/>
    <property type="match status" value="1"/>
</dbReference>
<keyword evidence="2 4" id="KW-0413">Isomerase</keyword>
<dbReference type="InterPro" id="IPR004788">
    <property type="entry name" value="Ribose5P_isomerase_type_A"/>
</dbReference>
<dbReference type="GO" id="GO:0005829">
    <property type="term" value="C:cytosol"/>
    <property type="evidence" value="ECO:0007669"/>
    <property type="project" value="TreeGrafter"/>
</dbReference>
<evidence type="ECO:0000256" key="2">
    <source>
        <dbReference type="ARBA" id="ARBA00023235"/>
    </source>
</evidence>
<accession>A0A0C9QA73</accession>
<evidence type="ECO:0000256" key="3">
    <source>
        <dbReference type="ARBA" id="ARBA00029734"/>
    </source>
</evidence>